<dbReference type="EMBL" id="JBHRWW010000018">
    <property type="protein sequence ID" value="MFC3690182.1"/>
    <property type="molecule type" value="Genomic_DNA"/>
</dbReference>
<evidence type="ECO:0000313" key="4">
    <source>
        <dbReference type="Proteomes" id="UP001595685"/>
    </source>
</evidence>
<evidence type="ECO:0008006" key="5">
    <source>
        <dbReference type="Google" id="ProtNLM"/>
    </source>
</evidence>
<evidence type="ECO:0000256" key="1">
    <source>
        <dbReference type="SAM" id="MobiDB-lite"/>
    </source>
</evidence>
<keyword evidence="4" id="KW-1185">Reference proteome</keyword>
<keyword evidence="2" id="KW-0472">Membrane</keyword>
<keyword evidence="2" id="KW-1133">Transmembrane helix</keyword>
<reference evidence="4" key="1">
    <citation type="journal article" date="2019" name="Int. J. Syst. Evol. Microbiol.">
        <title>The Global Catalogue of Microorganisms (GCM) 10K type strain sequencing project: providing services to taxonomists for standard genome sequencing and annotation.</title>
        <authorList>
            <consortium name="The Broad Institute Genomics Platform"/>
            <consortium name="The Broad Institute Genome Sequencing Center for Infectious Disease"/>
            <person name="Wu L."/>
            <person name="Ma J."/>
        </authorList>
    </citation>
    <scope>NUCLEOTIDE SEQUENCE [LARGE SCALE GENOMIC DNA]</scope>
    <source>
        <strain evidence="4">NCAIM B.02333</strain>
    </source>
</reference>
<keyword evidence="2" id="KW-0812">Transmembrane</keyword>
<feature type="transmembrane region" description="Helical" evidence="2">
    <location>
        <begin position="97"/>
        <end position="122"/>
    </location>
</feature>
<accession>A0ABV7WLD7</accession>
<organism evidence="3 4">
    <name type="scientific">Aquipuribacter hungaricus</name>
    <dbReference type="NCBI Taxonomy" id="545624"/>
    <lineage>
        <taxon>Bacteria</taxon>
        <taxon>Bacillati</taxon>
        <taxon>Actinomycetota</taxon>
        <taxon>Actinomycetes</taxon>
        <taxon>Micrococcales</taxon>
        <taxon>Intrasporangiaceae</taxon>
        <taxon>Aquipuribacter</taxon>
    </lineage>
</organism>
<evidence type="ECO:0000256" key="2">
    <source>
        <dbReference type="SAM" id="Phobius"/>
    </source>
</evidence>
<name>A0ABV7WLD7_9MICO</name>
<feature type="transmembrane region" description="Helical" evidence="2">
    <location>
        <begin position="32"/>
        <end position="55"/>
    </location>
</feature>
<dbReference type="RefSeq" id="WP_340294655.1">
    <property type="nucleotide sequence ID" value="NZ_JBBEOI010000174.1"/>
</dbReference>
<proteinExistence type="predicted"/>
<sequence>MSDTRFHDGTAAHEAEYRPREHRQTRWPKPDALSLVFFAVWVVGILVSTVIPFLIVPPTSTDPDSGAVGLAFLASMVGIGIFVVAGLLMWRHLKSQAVLVFALVPAVSVGSGAIILTATLLAL</sequence>
<feature type="region of interest" description="Disordered" evidence="1">
    <location>
        <begin position="1"/>
        <end position="23"/>
    </location>
</feature>
<feature type="transmembrane region" description="Helical" evidence="2">
    <location>
        <begin position="67"/>
        <end position="90"/>
    </location>
</feature>
<comment type="caution">
    <text evidence="3">The sequence shown here is derived from an EMBL/GenBank/DDBJ whole genome shotgun (WGS) entry which is preliminary data.</text>
</comment>
<gene>
    <name evidence="3" type="ORF">ACFOLH_17690</name>
</gene>
<dbReference type="Proteomes" id="UP001595685">
    <property type="component" value="Unassembled WGS sequence"/>
</dbReference>
<evidence type="ECO:0000313" key="3">
    <source>
        <dbReference type="EMBL" id="MFC3690182.1"/>
    </source>
</evidence>
<protein>
    <recommendedName>
        <fullName evidence="5">MFS transporter</fullName>
    </recommendedName>
</protein>